<proteinExistence type="predicted"/>
<name>A0ABX5PXA2_9FLAO</name>
<reference evidence="1 2" key="1">
    <citation type="submission" date="2018-06" db="EMBL/GenBank/DDBJ databases">
        <title>Genomic Encyclopedia of Archaeal and Bacterial Type Strains, Phase II (KMG-II): from individual species to whole genera.</title>
        <authorList>
            <person name="Goeker M."/>
        </authorList>
    </citation>
    <scope>NUCLEOTIDE SEQUENCE [LARGE SCALE GENOMIC DNA]</scope>
    <source>
        <strain evidence="1 2">DSM 17205</strain>
    </source>
</reference>
<dbReference type="Proteomes" id="UP000248584">
    <property type="component" value="Unassembled WGS sequence"/>
</dbReference>
<protein>
    <recommendedName>
        <fullName evidence="3">Secreted protein</fullName>
    </recommendedName>
</protein>
<evidence type="ECO:0000313" key="2">
    <source>
        <dbReference type="Proteomes" id="UP000248584"/>
    </source>
</evidence>
<evidence type="ECO:0008006" key="3">
    <source>
        <dbReference type="Google" id="ProtNLM"/>
    </source>
</evidence>
<evidence type="ECO:0000313" key="1">
    <source>
        <dbReference type="EMBL" id="PZX39666.1"/>
    </source>
</evidence>
<dbReference type="EMBL" id="QKZR01000003">
    <property type="protein sequence ID" value="PZX39666.1"/>
    <property type="molecule type" value="Genomic_DNA"/>
</dbReference>
<sequence>MRQLIFSSLFVPIFCLSQNISGRWMGESVRMSENTGNCKVVMDISQDRNKITGRKVCFLKGTKNYFTYSFYGTIKKGKIKIIGDKIVKSYYPDETKSPFICLRNLKGRLKVDAANRLMTLETSFYGMSNKYDIENKEYAENHCSPTIGQVIFTKRIDGIQFIKKDTTNVINKKEQIVSLGKKEIKVFTKSVKIKVWDHLQEDGDIVNIYLNNQLLFSHVKVSKKGEVFNMKLQSGENIIQVKALNEGRNSPNTSAIKVIVNNEEHQIILSARKGQRDSLKIMVE</sequence>
<keyword evidence="2" id="KW-1185">Reference proteome</keyword>
<comment type="caution">
    <text evidence="1">The sequence shown here is derived from an EMBL/GenBank/DDBJ whole genome shotgun (WGS) entry which is preliminary data.</text>
</comment>
<gene>
    <name evidence="1" type="ORF">LX97_02020</name>
</gene>
<accession>A0ABX5PXA2</accession>
<organism evidence="1 2">
    <name type="scientific">Nonlabens dokdonensis</name>
    <dbReference type="NCBI Taxonomy" id="328515"/>
    <lineage>
        <taxon>Bacteria</taxon>
        <taxon>Pseudomonadati</taxon>
        <taxon>Bacteroidota</taxon>
        <taxon>Flavobacteriia</taxon>
        <taxon>Flavobacteriales</taxon>
        <taxon>Flavobacteriaceae</taxon>
        <taxon>Nonlabens</taxon>
    </lineage>
</organism>
<dbReference type="RefSeq" id="WP_041567152.1">
    <property type="nucleotide sequence ID" value="NZ_QKZR01000003.1"/>
</dbReference>